<feature type="transmembrane region" description="Helical" evidence="1">
    <location>
        <begin position="7"/>
        <end position="30"/>
    </location>
</feature>
<feature type="transmembrane region" description="Helical" evidence="1">
    <location>
        <begin position="79"/>
        <end position="101"/>
    </location>
</feature>
<organism evidence="2 3">
    <name type="scientific">Aporhodopirellula aestuarii</name>
    <dbReference type="NCBI Taxonomy" id="2950107"/>
    <lineage>
        <taxon>Bacteria</taxon>
        <taxon>Pseudomonadati</taxon>
        <taxon>Planctomycetota</taxon>
        <taxon>Planctomycetia</taxon>
        <taxon>Pirellulales</taxon>
        <taxon>Pirellulaceae</taxon>
        <taxon>Aporhodopirellula</taxon>
    </lineage>
</organism>
<comment type="caution">
    <text evidence="2">The sequence shown here is derived from an EMBL/GenBank/DDBJ whole genome shotgun (WGS) entry which is preliminary data.</text>
</comment>
<proteinExistence type="predicted"/>
<evidence type="ECO:0008006" key="4">
    <source>
        <dbReference type="Google" id="ProtNLM"/>
    </source>
</evidence>
<dbReference type="RefSeq" id="WP_250933406.1">
    <property type="nucleotide sequence ID" value="NZ_JAMQBK010000118.1"/>
</dbReference>
<sequence length="179" mass="19717">MRITLASFLAAIVLFLSGFLWWGFLMPIAMPAKVLQDDALAEQIITSLTEPGLYIYPDYTSQEHAATSMLFYNSEPPPMLAIMGAGFLHMFASALFISLVVSRLEIASTSGRIAMVSSFGCFVAWWANVGHLIWWRHPYSWTAFHVAYDISSWVLAGIVIALIVKPATAISDVATEHAS</sequence>
<dbReference type="Proteomes" id="UP001202961">
    <property type="component" value="Unassembled WGS sequence"/>
</dbReference>
<name>A0ABT0UE49_9BACT</name>
<keyword evidence="1" id="KW-1133">Transmembrane helix</keyword>
<gene>
    <name evidence="2" type="ORF">NB063_30675</name>
</gene>
<evidence type="ECO:0000256" key="1">
    <source>
        <dbReference type="SAM" id="Phobius"/>
    </source>
</evidence>
<feature type="transmembrane region" description="Helical" evidence="1">
    <location>
        <begin position="113"/>
        <end position="134"/>
    </location>
</feature>
<keyword evidence="3" id="KW-1185">Reference proteome</keyword>
<evidence type="ECO:0000313" key="3">
    <source>
        <dbReference type="Proteomes" id="UP001202961"/>
    </source>
</evidence>
<feature type="transmembrane region" description="Helical" evidence="1">
    <location>
        <begin position="146"/>
        <end position="164"/>
    </location>
</feature>
<reference evidence="2 3" key="1">
    <citation type="journal article" date="2022" name="Syst. Appl. Microbiol.">
        <title>Rhodopirellula aestuarii sp. nov., a novel member of the genus Rhodopirellula isolated from brackish sediments collected in the Tagus River estuary, Portugal.</title>
        <authorList>
            <person name="Vitorino I.R."/>
            <person name="Klimek D."/>
            <person name="Calusinska M."/>
            <person name="Lobo-da-Cunha A."/>
            <person name="Vasconcelos V."/>
            <person name="Lage O.M."/>
        </authorList>
    </citation>
    <scope>NUCLEOTIDE SEQUENCE [LARGE SCALE GENOMIC DNA]</scope>
    <source>
        <strain evidence="2 3">ICT_H3.1</strain>
    </source>
</reference>
<keyword evidence="1" id="KW-0812">Transmembrane</keyword>
<protein>
    <recommendedName>
        <fullName evidence="4">Transmembrane protein</fullName>
    </recommendedName>
</protein>
<evidence type="ECO:0000313" key="2">
    <source>
        <dbReference type="EMBL" id="MCM2375009.1"/>
    </source>
</evidence>
<accession>A0ABT0UE49</accession>
<dbReference type="EMBL" id="JAMQBK010000118">
    <property type="protein sequence ID" value="MCM2375009.1"/>
    <property type="molecule type" value="Genomic_DNA"/>
</dbReference>
<keyword evidence="1" id="KW-0472">Membrane</keyword>